<dbReference type="CDD" id="cd00063">
    <property type="entry name" value="FN3"/>
    <property type="match status" value="1"/>
</dbReference>
<dbReference type="InterPro" id="IPR036116">
    <property type="entry name" value="FN3_sf"/>
</dbReference>
<feature type="domain" description="Fibronectin type-III" evidence="1">
    <location>
        <begin position="147"/>
        <end position="249"/>
    </location>
</feature>
<name>A0A0F9DK40_9ZZZZ</name>
<protein>
    <recommendedName>
        <fullName evidence="1">Fibronectin type-III domain-containing protein</fullName>
    </recommendedName>
</protein>
<accession>A0A0F9DK40</accession>
<evidence type="ECO:0000313" key="2">
    <source>
        <dbReference type="EMBL" id="KKL62088.1"/>
    </source>
</evidence>
<comment type="caution">
    <text evidence="2">The sequence shown here is derived from an EMBL/GenBank/DDBJ whole genome shotgun (WGS) entry which is preliminary data.</text>
</comment>
<dbReference type="InterPro" id="IPR013783">
    <property type="entry name" value="Ig-like_fold"/>
</dbReference>
<dbReference type="SUPFAM" id="SSF49265">
    <property type="entry name" value="Fibronectin type III"/>
    <property type="match status" value="1"/>
</dbReference>
<dbReference type="Gene3D" id="2.60.40.10">
    <property type="entry name" value="Immunoglobulins"/>
    <property type="match status" value="1"/>
</dbReference>
<dbReference type="EMBL" id="LAZR01028602">
    <property type="protein sequence ID" value="KKL62088.1"/>
    <property type="molecule type" value="Genomic_DNA"/>
</dbReference>
<reference evidence="2" key="1">
    <citation type="journal article" date="2015" name="Nature">
        <title>Complex archaea that bridge the gap between prokaryotes and eukaryotes.</title>
        <authorList>
            <person name="Spang A."/>
            <person name="Saw J.H."/>
            <person name="Jorgensen S.L."/>
            <person name="Zaremba-Niedzwiedzka K."/>
            <person name="Martijn J."/>
            <person name="Lind A.E."/>
            <person name="van Eijk R."/>
            <person name="Schleper C."/>
            <person name="Guy L."/>
            <person name="Ettema T.J."/>
        </authorList>
    </citation>
    <scope>NUCLEOTIDE SEQUENCE</scope>
</reference>
<organism evidence="2">
    <name type="scientific">marine sediment metagenome</name>
    <dbReference type="NCBI Taxonomy" id="412755"/>
    <lineage>
        <taxon>unclassified sequences</taxon>
        <taxon>metagenomes</taxon>
        <taxon>ecological metagenomes</taxon>
    </lineage>
</organism>
<proteinExistence type="predicted"/>
<dbReference type="InterPro" id="IPR003961">
    <property type="entry name" value="FN3_dom"/>
</dbReference>
<evidence type="ECO:0000259" key="1">
    <source>
        <dbReference type="PROSITE" id="PS50853"/>
    </source>
</evidence>
<dbReference type="AlphaFoldDB" id="A0A0F9DK40"/>
<sequence>MATETLRPDGDVQAGAWTTAPLFSKINDQSDTAFITGVGTTLYGIVTFPTPVAVPANVTDFKVRVRLISSITNPDMVISLAGTGSIPDVLVTNHPDPESFVWYEANGAGTPLPEDLDSLKLTINKLSGGGAVDLSQVELVVTYTDAPPTTPGVFTTPLSGETYRDELVVAWGVSTDPEGSPIQYEGEYSSDSGVSWTSLFSLQSGLSYTWDISGLTEGTQYQARVRAHDGTAYSAAWRESDVFYISAPQCDAGTPDVSGGCTA</sequence>
<dbReference type="PROSITE" id="PS50853">
    <property type="entry name" value="FN3"/>
    <property type="match status" value="1"/>
</dbReference>
<gene>
    <name evidence="2" type="ORF">LCGC14_2188750</name>
</gene>